<evidence type="ECO:0000256" key="2">
    <source>
        <dbReference type="ARBA" id="ARBA00005605"/>
    </source>
</evidence>
<dbReference type="PANTHER" id="PTHR20835:SF0">
    <property type="entry name" value="E3 UBIQUITIN-PROTEIN LIGASE PPP1R11"/>
    <property type="match status" value="1"/>
</dbReference>
<dbReference type="Proteomes" id="UP000637239">
    <property type="component" value="Chromosome 3"/>
</dbReference>
<feature type="compositionally biased region" description="Acidic residues" evidence="4">
    <location>
        <begin position="90"/>
        <end position="104"/>
    </location>
</feature>
<keyword evidence="3" id="KW-0539">Nucleus</keyword>
<reference evidence="5" key="1">
    <citation type="submission" date="2021-01" db="EMBL/GenBank/DDBJ databases">
        <authorList>
            <consortium name="Aspergillus chevalieri M1 genome sequencing consortium"/>
            <person name="Kazuki M."/>
            <person name="Futagami T."/>
        </authorList>
    </citation>
    <scope>NUCLEOTIDE SEQUENCE</scope>
    <source>
        <strain evidence="5">M1</strain>
    </source>
</reference>
<comment type="subcellular location">
    <subcellularLocation>
        <location evidence="3">Nucleus</location>
    </subcellularLocation>
</comment>
<accession>A0A7R7VN76</accession>
<organism evidence="5 6">
    <name type="scientific">Aspergillus chevalieri</name>
    <name type="common">Eurotium chevalieri</name>
    <dbReference type="NCBI Taxonomy" id="182096"/>
    <lineage>
        <taxon>Eukaryota</taxon>
        <taxon>Fungi</taxon>
        <taxon>Dikarya</taxon>
        <taxon>Ascomycota</taxon>
        <taxon>Pezizomycotina</taxon>
        <taxon>Eurotiomycetes</taxon>
        <taxon>Eurotiomycetidae</taxon>
        <taxon>Eurotiales</taxon>
        <taxon>Aspergillaceae</taxon>
        <taxon>Aspergillus</taxon>
        <taxon>Aspergillus subgen. Aspergillus</taxon>
    </lineage>
</organism>
<feature type="compositionally biased region" description="Polar residues" evidence="4">
    <location>
        <begin position="1"/>
        <end position="18"/>
    </location>
</feature>
<comment type="function">
    <text evidence="1 3">Regulator of type 1 phosphatases which maintains protein phosphatase activity under strict control.</text>
</comment>
<dbReference type="AlphaFoldDB" id="A0A7R7VN76"/>
<keyword evidence="6" id="KW-1185">Reference proteome</keyword>
<evidence type="ECO:0000313" key="5">
    <source>
        <dbReference type="EMBL" id="BCR87023.1"/>
    </source>
</evidence>
<feature type="compositionally biased region" description="Basic and acidic residues" evidence="4">
    <location>
        <begin position="121"/>
        <end position="140"/>
    </location>
</feature>
<proteinExistence type="inferred from homology"/>
<feature type="compositionally biased region" description="Basic residues" evidence="4">
    <location>
        <begin position="167"/>
        <end position="178"/>
    </location>
</feature>
<gene>
    <name evidence="5" type="primary">YPI1</name>
    <name evidence="5" type="ORF">ACHE_31010A</name>
</gene>
<dbReference type="Pfam" id="PF07491">
    <property type="entry name" value="PPI_Ypi1"/>
    <property type="match status" value="1"/>
</dbReference>
<dbReference type="InterPro" id="IPR011107">
    <property type="entry name" value="PPI_Ypi1"/>
</dbReference>
<evidence type="ECO:0000313" key="6">
    <source>
        <dbReference type="Proteomes" id="UP000637239"/>
    </source>
</evidence>
<dbReference type="EMBL" id="AP024418">
    <property type="protein sequence ID" value="BCR87023.1"/>
    <property type="molecule type" value="Genomic_DNA"/>
</dbReference>
<feature type="region of interest" description="Disordered" evidence="4">
    <location>
        <begin position="1"/>
        <end position="178"/>
    </location>
</feature>
<dbReference type="RefSeq" id="XP_043135545.1">
    <property type="nucleotide sequence ID" value="XM_043277691.1"/>
</dbReference>
<dbReference type="KEGG" id="ache:ACHE_31010A"/>
<evidence type="ECO:0000256" key="3">
    <source>
        <dbReference type="RuleBase" id="RU367162"/>
    </source>
</evidence>
<dbReference type="GeneID" id="66981382"/>
<reference evidence="5" key="2">
    <citation type="submission" date="2021-02" db="EMBL/GenBank/DDBJ databases">
        <title>Aspergillus chevalieri M1 genome sequence.</title>
        <authorList>
            <person name="Kadooka C."/>
            <person name="Mori K."/>
            <person name="Futagami T."/>
        </authorList>
    </citation>
    <scope>NUCLEOTIDE SEQUENCE</scope>
    <source>
        <strain evidence="5">M1</strain>
    </source>
</reference>
<dbReference type="GO" id="GO:0005634">
    <property type="term" value="C:nucleus"/>
    <property type="evidence" value="ECO:0007669"/>
    <property type="project" value="UniProtKB-SubCell"/>
</dbReference>
<sequence length="178" mass="19542">MPQTRQMPSPAASSSQVLQVPDEQSAIRISGTLRLRGEDNSNSSGINTGSAPNRHIRWSQDVVDNEGMGKKSSKVCCIYHKPRPVGESSSESESDSDSNSDSDSETDHYQNKPNHLQHRLGHNESSHHQHSSEQNSEKGHTACNTKHCGKQGKQRKPSPNAYEKMPKPSKGHHKSQGA</sequence>
<evidence type="ECO:0000256" key="1">
    <source>
        <dbReference type="ARBA" id="ARBA00003401"/>
    </source>
</evidence>
<feature type="compositionally biased region" description="Polar residues" evidence="4">
    <location>
        <begin position="40"/>
        <end position="51"/>
    </location>
</feature>
<dbReference type="GO" id="GO:0004865">
    <property type="term" value="F:protein serine/threonine phosphatase inhibitor activity"/>
    <property type="evidence" value="ECO:0007669"/>
    <property type="project" value="UniProtKB-UniRule"/>
</dbReference>
<feature type="compositionally biased region" description="Basic residues" evidence="4">
    <location>
        <begin position="147"/>
        <end position="156"/>
    </location>
</feature>
<dbReference type="PANTHER" id="PTHR20835">
    <property type="entry name" value="E3 UBIQUITIN-PROTEIN LIGASE PPP1R11-RELATED"/>
    <property type="match status" value="1"/>
</dbReference>
<dbReference type="GO" id="GO:0008157">
    <property type="term" value="F:protein phosphatase 1 binding"/>
    <property type="evidence" value="ECO:0007669"/>
    <property type="project" value="TreeGrafter"/>
</dbReference>
<evidence type="ECO:0000256" key="4">
    <source>
        <dbReference type="SAM" id="MobiDB-lite"/>
    </source>
</evidence>
<protein>
    <recommendedName>
        <fullName evidence="3">Type 1 phosphatases regulator</fullName>
    </recommendedName>
</protein>
<name>A0A7R7VN76_ASPCH</name>
<comment type="similarity">
    <text evidence="2 3">Belongs to the YPI1 family.</text>
</comment>